<name>A0ACB9C210_ARCLA</name>
<protein>
    <submittedName>
        <fullName evidence="1">Uncharacterized protein</fullName>
    </submittedName>
</protein>
<accession>A0ACB9C210</accession>
<keyword evidence="2" id="KW-1185">Reference proteome</keyword>
<comment type="caution">
    <text evidence="1">The sequence shown here is derived from an EMBL/GenBank/DDBJ whole genome shotgun (WGS) entry which is preliminary data.</text>
</comment>
<evidence type="ECO:0000313" key="1">
    <source>
        <dbReference type="EMBL" id="KAI3728344.1"/>
    </source>
</evidence>
<organism evidence="1 2">
    <name type="scientific">Arctium lappa</name>
    <name type="common">Greater burdock</name>
    <name type="synonym">Lappa major</name>
    <dbReference type="NCBI Taxonomy" id="4217"/>
    <lineage>
        <taxon>Eukaryota</taxon>
        <taxon>Viridiplantae</taxon>
        <taxon>Streptophyta</taxon>
        <taxon>Embryophyta</taxon>
        <taxon>Tracheophyta</taxon>
        <taxon>Spermatophyta</taxon>
        <taxon>Magnoliopsida</taxon>
        <taxon>eudicotyledons</taxon>
        <taxon>Gunneridae</taxon>
        <taxon>Pentapetalae</taxon>
        <taxon>asterids</taxon>
        <taxon>campanulids</taxon>
        <taxon>Asterales</taxon>
        <taxon>Asteraceae</taxon>
        <taxon>Carduoideae</taxon>
        <taxon>Cardueae</taxon>
        <taxon>Arctiinae</taxon>
        <taxon>Arctium</taxon>
    </lineage>
</organism>
<reference evidence="2" key="1">
    <citation type="journal article" date="2022" name="Mol. Ecol. Resour.">
        <title>The genomes of chicory, endive, great burdock and yacon provide insights into Asteraceae palaeo-polyploidization history and plant inulin production.</title>
        <authorList>
            <person name="Fan W."/>
            <person name="Wang S."/>
            <person name="Wang H."/>
            <person name="Wang A."/>
            <person name="Jiang F."/>
            <person name="Liu H."/>
            <person name="Zhao H."/>
            <person name="Xu D."/>
            <person name="Zhang Y."/>
        </authorList>
    </citation>
    <scope>NUCLEOTIDE SEQUENCE [LARGE SCALE GENOMIC DNA]</scope>
    <source>
        <strain evidence="2">cv. Niubang</strain>
    </source>
</reference>
<evidence type="ECO:0000313" key="2">
    <source>
        <dbReference type="Proteomes" id="UP001055879"/>
    </source>
</evidence>
<dbReference type="EMBL" id="CM042051">
    <property type="protein sequence ID" value="KAI3728344.1"/>
    <property type="molecule type" value="Genomic_DNA"/>
</dbReference>
<proteinExistence type="predicted"/>
<reference evidence="1 2" key="2">
    <citation type="journal article" date="2022" name="Mol. Ecol. Resour.">
        <title>The genomes of chicory, endive, great burdock and yacon provide insights into Asteraceae paleo-polyploidization history and plant inulin production.</title>
        <authorList>
            <person name="Fan W."/>
            <person name="Wang S."/>
            <person name="Wang H."/>
            <person name="Wang A."/>
            <person name="Jiang F."/>
            <person name="Liu H."/>
            <person name="Zhao H."/>
            <person name="Xu D."/>
            <person name="Zhang Y."/>
        </authorList>
    </citation>
    <scope>NUCLEOTIDE SEQUENCE [LARGE SCALE GENOMIC DNA]</scope>
    <source>
        <strain evidence="2">cv. Niubang</strain>
    </source>
</reference>
<gene>
    <name evidence="1" type="ORF">L6452_16978</name>
</gene>
<dbReference type="Proteomes" id="UP001055879">
    <property type="component" value="Linkage Group LG05"/>
</dbReference>
<sequence length="133" mass="14523">MVLQTERCPGAAFQQQSHWSNQDSGGRIQDGGYRNFSIINGHTTPCSNYSQVSTYSSGNPENHQSGWSTGAGYHGNGASYYPEGGQYESSFHGSSHSNGHNSYGNGVNYNHSPNGMNYGYQKVSWTLKNVDDE</sequence>